<dbReference type="GO" id="GO:0046819">
    <property type="term" value="P:protein secretion by the type V secretion system"/>
    <property type="evidence" value="ECO:0007669"/>
    <property type="project" value="TreeGrafter"/>
</dbReference>
<name>C8NB14_CARH6</name>
<dbReference type="Proteomes" id="UP000004870">
    <property type="component" value="Unassembled WGS sequence"/>
</dbReference>
<dbReference type="PANTHER" id="PTHR34597">
    <property type="entry name" value="SLR1661 PROTEIN"/>
    <property type="match status" value="1"/>
</dbReference>
<feature type="domain" description="ShlB POTRA" evidence="11">
    <location>
        <begin position="169"/>
        <end position="223"/>
    </location>
</feature>
<keyword evidence="5" id="KW-0813">Transport</keyword>
<dbReference type="Pfam" id="PF17287">
    <property type="entry name" value="POTRA_3"/>
    <property type="match status" value="1"/>
</dbReference>
<evidence type="ECO:0000256" key="2">
    <source>
        <dbReference type="ARBA" id="ARBA00009055"/>
    </source>
</evidence>
<dbReference type="InterPro" id="IPR051544">
    <property type="entry name" value="TPS_OM_transporter"/>
</dbReference>
<dbReference type="GO" id="GO:0008320">
    <property type="term" value="F:protein transmembrane transporter activity"/>
    <property type="evidence" value="ECO:0007669"/>
    <property type="project" value="TreeGrafter"/>
</dbReference>
<dbReference type="HOGENOM" id="CLU_020581_2_0_6"/>
<dbReference type="GO" id="GO:0009279">
    <property type="term" value="C:cell outer membrane"/>
    <property type="evidence" value="ECO:0007669"/>
    <property type="project" value="UniProtKB-SubCell"/>
</dbReference>
<dbReference type="OrthoDB" id="290122at2"/>
<evidence type="ECO:0000256" key="1">
    <source>
        <dbReference type="ARBA" id="ARBA00004442"/>
    </source>
</evidence>
<dbReference type="FunFam" id="2.40.160.50:FF:000009">
    <property type="entry name" value="Putative hemolysin activator protein"/>
    <property type="match status" value="1"/>
</dbReference>
<comment type="caution">
    <text evidence="12">The sequence shown here is derived from an EMBL/GenBank/DDBJ whole genome shotgun (WGS) entry which is preliminary data.</text>
</comment>
<proteinExistence type="inferred from homology"/>
<keyword evidence="4" id="KW-0812">Transmembrane</keyword>
<feature type="signal peptide" evidence="8">
    <location>
        <begin position="1"/>
        <end position="19"/>
    </location>
</feature>
<dbReference type="InterPro" id="IPR013686">
    <property type="entry name" value="Polypept-transport_assoc_ShlB"/>
</dbReference>
<keyword evidence="5" id="KW-0406">Ion transport</keyword>
<gene>
    <name evidence="12" type="ORF">HMPREF0198_1692</name>
</gene>
<dbReference type="Gene3D" id="3.10.20.310">
    <property type="entry name" value="membrane protein fhac"/>
    <property type="match status" value="1"/>
</dbReference>
<accession>C8NB14</accession>
<dbReference type="AlphaFoldDB" id="C8NB14"/>
<keyword evidence="13" id="KW-1185">Reference proteome</keyword>
<keyword evidence="3" id="KW-1134">Transmembrane beta strand</keyword>
<dbReference type="InterPro" id="IPR005565">
    <property type="entry name" value="Hemolysn_activator_HlyB_C"/>
</dbReference>
<keyword evidence="8" id="KW-0732">Signal</keyword>
<evidence type="ECO:0000256" key="4">
    <source>
        <dbReference type="ARBA" id="ARBA00022692"/>
    </source>
</evidence>
<dbReference type="InterPro" id="IPR035251">
    <property type="entry name" value="ShlB_POTRA"/>
</dbReference>
<dbReference type="GeneID" id="84790403"/>
<evidence type="ECO:0000256" key="6">
    <source>
        <dbReference type="ARBA" id="ARBA00023136"/>
    </source>
</evidence>
<evidence type="ECO:0000313" key="13">
    <source>
        <dbReference type="Proteomes" id="UP000004870"/>
    </source>
</evidence>
<feature type="domain" description="Polypeptide-transport-associated ShlB-type" evidence="10">
    <location>
        <begin position="114"/>
        <end position="166"/>
    </location>
</feature>
<evidence type="ECO:0000256" key="7">
    <source>
        <dbReference type="ARBA" id="ARBA00023237"/>
    </source>
</evidence>
<sequence>MPPRHSLWLLLFASSALFAQQQPVPLSQLQQQAEARQAELERKQAPLGFRPSDLAPQTPPAATVADPGRCLNIHTLHIDSQEAAFFRRYVAKSLPQLKLRGKRVGDSTLSIQQKNGKSACLSGANIEQLAKLTQNAIIDAGWITARVFVPEQDLNRGELTFTILPGYAGTVSLAPESAGQRAPFFASTVPVSTGEKLSLRDIEQGLENLRRLPSVQAEIDIAPGADEGRSDLRIRWQQSRWYRFNFSLDDSGSKATGKYLGTIGLAVDNPLRLSDSLNLNYSRNLTPGQRRTSLSGHSGRGRTDNYSANYSVPLGYWSFDLSASRYYYDQAVAGQTRTYHYRGTSTQEQAGVSRTLYRSARSKLDASVGLWQKTNKSYVDDAEITVQRRRQGGWQAGLEHTVYFDDASLYSQLQYKKGTGIFSSLPAPETALGEGTARFGIWSADINWQKNFTLGKQAFAWNSRLHGQWTANRLTPVDRISIGGRYNVRGFNGEITLSGDRGWYLRNDLQWHFQPQHSLYLALDGGSVAGPSARNLPGKHIIGSALGIKGQHNWHGRWNYDLFVGTPVRQPQGMNADRFVTGFQFGYSF</sequence>
<dbReference type="Gene3D" id="2.40.160.50">
    <property type="entry name" value="membrane protein fhac: a member of the omp85/tpsb transporter family"/>
    <property type="match status" value="1"/>
</dbReference>
<protein>
    <submittedName>
        <fullName evidence="12">POTRA domain protein, ShlB-type</fullName>
    </submittedName>
</protein>
<feature type="domain" description="Haemolysin activator HlyB C-terminal" evidence="9">
    <location>
        <begin position="228"/>
        <end position="550"/>
    </location>
</feature>
<dbReference type="PIRSF" id="PIRSF029745">
    <property type="entry name" value="FhaC"/>
    <property type="match status" value="1"/>
</dbReference>
<evidence type="ECO:0000256" key="5">
    <source>
        <dbReference type="ARBA" id="ARBA00023065"/>
    </source>
</evidence>
<evidence type="ECO:0000259" key="9">
    <source>
        <dbReference type="Pfam" id="PF03865"/>
    </source>
</evidence>
<dbReference type="PANTHER" id="PTHR34597:SF3">
    <property type="entry name" value="OUTER MEMBRANE TRANSPORTER CDIB"/>
    <property type="match status" value="1"/>
</dbReference>
<evidence type="ECO:0000313" key="12">
    <source>
        <dbReference type="EMBL" id="EEV88180.1"/>
    </source>
</evidence>
<comment type="similarity">
    <text evidence="2">Belongs to the TPS (TC 1.B.20) family.</text>
</comment>
<organism evidence="12 13">
    <name type="scientific">Cardiobacterium hominis (strain ATCC 15826 / DSM 8339 / NCTC 10426 / 6573)</name>
    <dbReference type="NCBI Taxonomy" id="638300"/>
    <lineage>
        <taxon>Bacteria</taxon>
        <taxon>Pseudomonadati</taxon>
        <taxon>Pseudomonadota</taxon>
        <taxon>Gammaproteobacteria</taxon>
        <taxon>Cardiobacteriales</taxon>
        <taxon>Cardiobacteriaceae</taxon>
        <taxon>Cardiobacterium</taxon>
    </lineage>
</organism>
<dbReference type="EMBL" id="ACKY01000099">
    <property type="protein sequence ID" value="EEV88180.1"/>
    <property type="molecule type" value="Genomic_DNA"/>
</dbReference>
<feature type="chain" id="PRO_5002990161" evidence="8">
    <location>
        <begin position="20"/>
        <end position="589"/>
    </location>
</feature>
<dbReference type="InterPro" id="IPR027282">
    <property type="entry name" value="TPS"/>
</dbReference>
<dbReference type="RefSeq" id="WP_004141555.1">
    <property type="nucleotide sequence ID" value="NZ_GG694027.1"/>
</dbReference>
<dbReference type="Pfam" id="PF08479">
    <property type="entry name" value="POTRA_2"/>
    <property type="match status" value="1"/>
</dbReference>
<keyword evidence="6" id="KW-0472">Membrane</keyword>
<evidence type="ECO:0000256" key="3">
    <source>
        <dbReference type="ARBA" id="ARBA00022452"/>
    </source>
</evidence>
<evidence type="ECO:0000259" key="10">
    <source>
        <dbReference type="Pfam" id="PF08479"/>
    </source>
</evidence>
<comment type="subcellular location">
    <subcellularLocation>
        <location evidence="1">Cell outer membrane</location>
    </subcellularLocation>
</comment>
<dbReference type="Pfam" id="PF03865">
    <property type="entry name" value="ShlB"/>
    <property type="match status" value="1"/>
</dbReference>
<evidence type="ECO:0000259" key="11">
    <source>
        <dbReference type="Pfam" id="PF17287"/>
    </source>
</evidence>
<evidence type="ECO:0000256" key="8">
    <source>
        <dbReference type="SAM" id="SignalP"/>
    </source>
</evidence>
<reference evidence="12 13" key="1">
    <citation type="submission" date="2009-08" db="EMBL/GenBank/DDBJ databases">
        <authorList>
            <person name="Qin X."/>
            <person name="Bachman B."/>
            <person name="Battles P."/>
            <person name="Bell A."/>
            <person name="Bess C."/>
            <person name="Bickham C."/>
            <person name="Chaboub L."/>
            <person name="Chen D."/>
            <person name="Coyle M."/>
            <person name="Deiros D.R."/>
            <person name="Dinh H."/>
            <person name="Forbes L."/>
            <person name="Fowler G."/>
            <person name="Francisco L."/>
            <person name="Fu Q."/>
            <person name="Gubbala S."/>
            <person name="Hale W."/>
            <person name="Han Y."/>
            <person name="Hemphill L."/>
            <person name="Highlander S.K."/>
            <person name="Hirani K."/>
            <person name="Hogues M."/>
            <person name="Jackson L."/>
            <person name="Jakkamsetti A."/>
            <person name="Javaid M."/>
            <person name="Jiang H."/>
            <person name="Korchina V."/>
            <person name="Kovar C."/>
            <person name="Lara F."/>
            <person name="Lee S."/>
            <person name="Mata R."/>
            <person name="Mathew T."/>
            <person name="Moen C."/>
            <person name="Morales K."/>
            <person name="Munidasa M."/>
            <person name="Nazareth L."/>
            <person name="Ngo R."/>
            <person name="Nguyen L."/>
            <person name="Okwuonu G."/>
            <person name="Ongeri F."/>
            <person name="Patil S."/>
            <person name="Petrosino J."/>
            <person name="Pham C."/>
            <person name="Pham P."/>
            <person name="Pu L.-L."/>
            <person name="Puazo M."/>
            <person name="Raj R."/>
            <person name="Reid J."/>
            <person name="Rouhana J."/>
            <person name="Saada N."/>
            <person name="Shang Y."/>
            <person name="Simmons D."/>
            <person name="Thornton R."/>
            <person name="Warren J."/>
            <person name="Weissenberger G."/>
            <person name="Zhang J."/>
            <person name="Zhang L."/>
            <person name="Zhou C."/>
            <person name="Zhu D."/>
            <person name="Muzny D."/>
            <person name="Worley K."/>
            <person name="Gibbs R."/>
        </authorList>
    </citation>
    <scope>NUCLEOTIDE SEQUENCE [LARGE SCALE GENOMIC DNA]</scope>
    <source>
        <strain evidence="13">ATCC 15826 / DSM 8339 / NCTC 10426 / 6573</strain>
    </source>
</reference>
<dbReference type="GO" id="GO:0006811">
    <property type="term" value="P:monoatomic ion transport"/>
    <property type="evidence" value="ECO:0007669"/>
    <property type="project" value="UniProtKB-KW"/>
</dbReference>
<keyword evidence="7" id="KW-0998">Cell outer membrane</keyword>
<dbReference type="GO" id="GO:0098046">
    <property type="term" value="C:type V protein secretion system complex"/>
    <property type="evidence" value="ECO:0007669"/>
    <property type="project" value="TreeGrafter"/>
</dbReference>